<dbReference type="Pfam" id="PF01263">
    <property type="entry name" value="Aldose_epim"/>
    <property type="match status" value="1"/>
</dbReference>
<reference evidence="1" key="1">
    <citation type="submission" date="2020-05" db="EMBL/GenBank/DDBJ databases">
        <authorList>
            <person name="Chiriac C."/>
            <person name="Salcher M."/>
            <person name="Ghai R."/>
            <person name="Kavagutti S V."/>
        </authorList>
    </citation>
    <scope>NUCLEOTIDE SEQUENCE</scope>
</reference>
<dbReference type="GO" id="GO:0016853">
    <property type="term" value="F:isomerase activity"/>
    <property type="evidence" value="ECO:0007669"/>
    <property type="project" value="InterPro"/>
</dbReference>
<accession>A0A6J6BR79</accession>
<gene>
    <name evidence="1" type="ORF">UFOPK1425_00579</name>
    <name evidence="2" type="ORF">UFOPK1842_00566</name>
</gene>
<dbReference type="InterPro" id="IPR014718">
    <property type="entry name" value="GH-type_carb-bd"/>
</dbReference>
<dbReference type="InterPro" id="IPR008183">
    <property type="entry name" value="Aldose_1/G6P_1-epimerase"/>
</dbReference>
<dbReference type="AlphaFoldDB" id="A0A6J6BR79"/>
<dbReference type="EMBL" id="CAEZUQ010000054">
    <property type="protein sequence ID" value="CAB4607255.1"/>
    <property type="molecule type" value="Genomic_DNA"/>
</dbReference>
<evidence type="ECO:0000313" key="1">
    <source>
        <dbReference type="EMBL" id="CAB4541486.1"/>
    </source>
</evidence>
<evidence type="ECO:0000313" key="2">
    <source>
        <dbReference type="EMBL" id="CAB4607255.1"/>
    </source>
</evidence>
<proteinExistence type="predicted"/>
<sequence length="255" mass="28307">MQHIDGSEISVAIDLDQGARIASLQWRDLQFVVPFRGTPLSWGWYAMAPWAGRVRDGLMSDASGTEHTLPTNWLPPHAIHGYGFTSSWEETGSGRARLELPAPYNNAVVTQTIEVLDDAVRWILEYEANGCEMPAWLGFHPWFPRELARGGEAVVNFNAAKMFERSEEDGLPTGKLIAPKAEPWDDVFIDVIGTPSVVWEGAARLDVESDAPYWVVYTEDTEGVCIEPETAPPDAQNLGIVGDHYLEALFTFSED</sequence>
<dbReference type="InterPro" id="IPR011013">
    <property type="entry name" value="Gal_mutarotase_sf_dom"/>
</dbReference>
<organism evidence="1">
    <name type="scientific">freshwater metagenome</name>
    <dbReference type="NCBI Taxonomy" id="449393"/>
    <lineage>
        <taxon>unclassified sequences</taxon>
        <taxon>metagenomes</taxon>
        <taxon>ecological metagenomes</taxon>
    </lineage>
</organism>
<dbReference type="GO" id="GO:0030246">
    <property type="term" value="F:carbohydrate binding"/>
    <property type="evidence" value="ECO:0007669"/>
    <property type="project" value="InterPro"/>
</dbReference>
<name>A0A6J6BR79_9ZZZZ</name>
<dbReference type="GO" id="GO:0005975">
    <property type="term" value="P:carbohydrate metabolic process"/>
    <property type="evidence" value="ECO:0007669"/>
    <property type="project" value="InterPro"/>
</dbReference>
<protein>
    <submittedName>
        <fullName evidence="1">Unannotated protein</fullName>
    </submittedName>
</protein>
<dbReference type="EMBL" id="CAEZSJ010000090">
    <property type="protein sequence ID" value="CAB4541486.1"/>
    <property type="molecule type" value="Genomic_DNA"/>
</dbReference>
<dbReference type="Gene3D" id="2.70.98.10">
    <property type="match status" value="1"/>
</dbReference>
<dbReference type="SUPFAM" id="SSF74650">
    <property type="entry name" value="Galactose mutarotase-like"/>
    <property type="match status" value="1"/>
</dbReference>